<evidence type="ECO:0000259" key="6">
    <source>
        <dbReference type="Pfam" id="PF03151"/>
    </source>
</evidence>
<proteinExistence type="predicted"/>
<dbReference type="Pfam" id="PF03151">
    <property type="entry name" value="TPT"/>
    <property type="match status" value="1"/>
</dbReference>
<evidence type="ECO:0000256" key="1">
    <source>
        <dbReference type="ARBA" id="ARBA00004141"/>
    </source>
</evidence>
<reference evidence="7" key="2">
    <citation type="submission" date="2022-01" db="EMBL/GenBank/DDBJ databases">
        <authorList>
            <person name="Hirooka S."/>
            <person name="Miyagishima S.Y."/>
        </authorList>
    </citation>
    <scope>NUCLEOTIDE SEQUENCE</scope>
    <source>
        <strain evidence="7">NBRC 102759</strain>
    </source>
</reference>
<evidence type="ECO:0000313" key="7">
    <source>
        <dbReference type="EMBL" id="GJQ12164.1"/>
    </source>
</evidence>
<comment type="caution">
    <text evidence="7">The sequence shown here is derived from an EMBL/GenBank/DDBJ whole genome shotgun (WGS) entry which is preliminary data.</text>
</comment>
<evidence type="ECO:0000313" key="8">
    <source>
        <dbReference type="Proteomes" id="UP001061958"/>
    </source>
</evidence>
<reference evidence="7" key="1">
    <citation type="journal article" date="2022" name="Proc. Natl. Acad. Sci. U.S.A.">
        <title>Life cycle and functional genomics of the unicellular red alga Galdieria for elucidating algal and plant evolution and industrial use.</title>
        <authorList>
            <person name="Hirooka S."/>
            <person name="Itabashi T."/>
            <person name="Ichinose T.M."/>
            <person name="Onuma R."/>
            <person name="Fujiwara T."/>
            <person name="Yamashita S."/>
            <person name="Jong L.W."/>
            <person name="Tomita R."/>
            <person name="Iwane A.H."/>
            <person name="Miyagishima S.Y."/>
        </authorList>
    </citation>
    <scope>NUCLEOTIDE SEQUENCE</scope>
    <source>
        <strain evidence="7">NBRC 102759</strain>
    </source>
</reference>
<evidence type="ECO:0000256" key="5">
    <source>
        <dbReference type="SAM" id="Phobius"/>
    </source>
</evidence>
<feature type="transmembrane region" description="Helical" evidence="5">
    <location>
        <begin position="84"/>
        <end position="102"/>
    </location>
</feature>
<dbReference type="GO" id="GO:0016020">
    <property type="term" value="C:membrane"/>
    <property type="evidence" value="ECO:0007669"/>
    <property type="project" value="UniProtKB-SubCell"/>
</dbReference>
<protein>
    <recommendedName>
        <fullName evidence="6">Sugar phosphate transporter domain-containing protein</fullName>
    </recommendedName>
</protein>
<keyword evidence="3 5" id="KW-1133">Transmembrane helix</keyword>
<feature type="transmembrane region" description="Helical" evidence="5">
    <location>
        <begin position="301"/>
        <end position="323"/>
    </location>
</feature>
<feature type="domain" description="Sugar phosphate transporter" evidence="6">
    <location>
        <begin position="93"/>
        <end position="372"/>
    </location>
</feature>
<evidence type="ECO:0000256" key="3">
    <source>
        <dbReference type="ARBA" id="ARBA00022989"/>
    </source>
</evidence>
<gene>
    <name evidence="7" type="ORF">GpartN1_g3955.t1</name>
</gene>
<dbReference type="EMBL" id="BQMJ01000030">
    <property type="protein sequence ID" value="GJQ12164.1"/>
    <property type="molecule type" value="Genomic_DNA"/>
</dbReference>
<evidence type="ECO:0000256" key="2">
    <source>
        <dbReference type="ARBA" id="ARBA00022692"/>
    </source>
</evidence>
<dbReference type="InterPro" id="IPR004853">
    <property type="entry name" value="Sugar_P_trans_dom"/>
</dbReference>
<dbReference type="InterPro" id="IPR050186">
    <property type="entry name" value="TPT_transporter"/>
</dbReference>
<feature type="transmembrane region" description="Helical" evidence="5">
    <location>
        <begin position="152"/>
        <end position="172"/>
    </location>
</feature>
<dbReference type="AlphaFoldDB" id="A0A9C7PX51"/>
<feature type="transmembrane region" description="Helical" evidence="5">
    <location>
        <begin position="205"/>
        <end position="223"/>
    </location>
</feature>
<keyword evidence="4 5" id="KW-0472">Membrane</keyword>
<feature type="transmembrane region" description="Helical" evidence="5">
    <location>
        <begin position="260"/>
        <end position="281"/>
    </location>
</feature>
<feature type="transmembrane region" description="Helical" evidence="5">
    <location>
        <begin position="178"/>
        <end position="198"/>
    </location>
</feature>
<keyword evidence="2 5" id="KW-0812">Transmembrane</keyword>
<sequence>MYSDDVYIKQEETQQRRSGRFIEESAKLRSVLVGDQRSLLDSNEIVPKSTVESTRDDEETRSKLETQFSWWRNRSLKAEFSTPLRKLLIAGLYAGSSLGAVLVNKSTLSQYNFNFPLCIVFLQLCFSILLLSCLHAFAIVELTALNWNHLRALLLSSVFFVANAVSGLSGLGKVNIPMFSAFRRLSVLNVMILEFLFLKKKPKGSLLRAVLMMAVGSCIAGLGDLTFNLQGYLLVFLNNFLTGANLVSIKRASRDAKLNALSLFYITSFIALPLVTLLLLLSDEIPLVYRIFLETESYQTFGFWFALFSTSTSAFAVNYFTYLCTQVNSALVTSVAGQMKNVLQTLVGLLMSDYRASSLNIIGIFLALGGSIWFAYLKYLEHAASTKLGL</sequence>
<dbReference type="Proteomes" id="UP001061958">
    <property type="component" value="Unassembled WGS sequence"/>
</dbReference>
<name>A0A9C7PX51_9RHOD</name>
<keyword evidence="8" id="KW-1185">Reference proteome</keyword>
<evidence type="ECO:0000256" key="4">
    <source>
        <dbReference type="ARBA" id="ARBA00023136"/>
    </source>
</evidence>
<dbReference type="OrthoDB" id="417037at2759"/>
<comment type="subcellular location">
    <subcellularLocation>
        <location evidence="1">Membrane</location>
        <topology evidence="1">Multi-pass membrane protein</topology>
    </subcellularLocation>
</comment>
<organism evidence="7 8">
    <name type="scientific">Galdieria partita</name>
    <dbReference type="NCBI Taxonomy" id="83374"/>
    <lineage>
        <taxon>Eukaryota</taxon>
        <taxon>Rhodophyta</taxon>
        <taxon>Bangiophyceae</taxon>
        <taxon>Galdieriales</taxon>
        <taxon>Galdieriaceae</taxon>
        <taxon>Galdieria</taxon>
    </lineage>
</organism>
<feature type="transmembrane region" description="Helical" evidence="5">
    <location>
        <begin position="114"/>
        <end position="140"/>
    </location>
</feature>
<feature type="transmembrane region" description="Helical" evidence="5">
    <location>
        <begin position="357"/>
        <end position="377"/>
    </location>
</feature>
<accession>A0A9C7PX51</accession>
<dbReference type="PANTHER" id="PTHR11132">
    <property type="entry name" value="SOLUTE CARRIER FAMILY 35"/>
    <property type="match status" value="1"/>
</dbReference>
<feature type="transmembrane region" description="Helical" evidence="5">
    <location>
        <begin position="229"/>
        <end position="248"/>
    </location>
</feature>